<dbReference type="Proteomes" id="UP000501237">
    <property type="component" value="Chromosome"/>
</dbReference>
<dbReference type="RefSeq" id="WP_256548485.1">
    <property type="nucleotide sequence ID" value="NZ_AP022642.1"/>
</dbReference>
<dbReference type="EMBL" id="AP022642">
    <property type="protein sequence ID" value="BCA30447.1"/>
    <property type="molecule type" value="Genomic_DNA"/>
</dbReference>
<dbReference type="AlphaFoldDB" id="A0A679GUX8"/>
<organism evidence="1 2">
    <name type="scientific">Metapseudomonas otitidis</name>
    <dbReference type="NCBI Taxonomy" id="319939"/>
    <lineage>
        <taxon>Bacteria</taxon>
        <taxon>Pseudomonadati</taxon>
        <taxon>Pseudomonadota</taxon>
        <taxon>Gammaproteobacteria</taxon>
        <taxon>Pseudomonadales</taxon>
        <taxon>Pseudomonadaceae</taxon>
        <taxon>Metapseudomonas</taxon>
    </lineage>
</organism>
<name>A0A679GUX8_9GAMM</name>
<reference evidence="1 2" key="1">
    <citation type="journal article" date="2020" name="Microbiol. Resour. Announc.">
        <title>Complete genome sequence of Pseudomonas otitidis strain MrB4, isolated from Lake Biwa in Japan.</title>
        <authorList>
            <person name="Miyazaki K."/>
            <person name="Hase E."/>
            <person name="Maruya T."/>
        </authorList>
    </citation>
    <scope>NUCLEOTIDE SEQUENCE [LARGE SCALE GENOMIC DNA]</scope>
    <source>
        <strain evidence="1 2">MrB4</strain>
    </source>
</reference>
<protein>
    <submittedName>
        <fullName evidence="1">Uncharacterized protein</fullName>
    </submittedName>
</protein>
<dbReference type="GeneID" id="77169622"/>
<evidence type="ECO:0000313" key="2">
    <source>
        <dbReference type="Proteomes" id="UP000501237"/>
    </source>
</evidence>
<gene>
    <name evidence="1" type="ORF">PtoMrB4_44240</name>
</gene>
<proteinExistence type="predicted"/>
<dbReference type="KEGG" id="poj:PtoMrB4_44240"/>
<evidence type="ECO:0000313" key="1">
    <source>
        <dbReference type="EMBL" id="BCA30447.1"/>
    </source>
</evidence>
<sequence length="40" mass="4193">MARYLFIAALGFSGGFLAGYVDGLSTVEQYAPIALGSMHP</sequence>
<accession>A0A679GUX8</accession>